<dbReference type="PANTHER" id="PTHR42749:SF1">
    <property type="entry name" value="CELL SHAPE-DETERMINING PROTEIN MREB"/>
    <property type="match status" value="1"/>
</dbReference>
<name>A0A518FZN6_9BACT</name>
<organism evidence="4 5">
    <name type="scientific">Aureliella helgolandensis</name>
    <dbReference type="NCBI Taxonomy" id="2527968"/>
    <lineage>
        <taxon>Bacteria</taxon>
        <taxon>Pseudomonadati</taxon>
        <taxon>Planctomycetota</taxon>
        <taxon>Planctomycetia</taxon>
        <taxon>Pirellulales</taxon>
        <taxon>Pirellulaceae</taxon>
        <taxon>Aureliella</taxon>
    </lineage>
</organism>
<sequence length="961" mass="106076">MQVTDQVELDGFEEELSRYIVGIDLGTTNCAVAYLDATKETAAIQYFPVQQWVDFGTVEARELLPSFLYQPLASEIEALQGAGEADAFDTHVVGSLARDRGLQLPGRQVSSAKSWLCHAGVDRRGQILPWHNDEGVEKLSPVEASSRYLAQIRWAWDQAFKSHPLADQDIVLTLPASFDQVARQLTIEAAAAAGLERILPIEEPQAAFYAWLYRHRRTWEQTVAPGQTILVCDIGGGTTDFTLIRVREASTKAAESTNETLDAQDRSQLSLHRVAVGQHLILGGDNIDLALAKAAESKLTAGKTLPPRSWDALRQACRVAKETLLSESVQDAYTVHLPGSGSKLVGGGQQVEITRDEVRHTVLDGFFPQCDLQDHPQAQQAGFQEFGLPFATDAAITKHLASFLWSHRYDGRTDDERNQLSDLAAARPDWVLFNGGVMTSSQLRNRLVEVIGSWFSKTEGLPNGWLPGLLDGERMDRAVAVGATYFGHVRRGNGVRIEAKLACSYYIQTSLHPRQGVCVVPGSASPGDRFRLTEMPMDLTVGQPVQFPMVYSSTRLADRAGDVVPLTDEEFADLPALRTVVELSGRRRQETLPVYVEVELSQIGTLQMYCHAIDSEQRWKLEFDVRGSTQTDHSAGDGSATELGVLDEELAERAHHEIASLFGEGATAKPSRLIPSLTQTLGRKRDAWPPSLLRSMWADLMEFSEGRRQSAAHEARWLNALGYSLRPGYGLAADDWRVAQTWRAVHGKLAFPAVSSRNESLILWRRIAGGFTAGQQLTVFQQVASPLRNSLDPQRRAKGGGGGNAAELSELLRLVGSLELLPKSDKSQLGDWLIQLLHARKYEASQAAMLWTLGRLGSRLPTYGPLNCVVDTERVESWLRALLKRTVDNASYPLALMLCARKVGDRYRDIDDDLRLDVLAQLESGDSPEHYRKLVREGGQLESEEASQILGEALPLGLTLR</sequence>
<evidence type="ECO:0000256" key="1">
    <source>
        <dbReference type="ARBA" id="ARBA00007381"/>
    </source>
</evidence>
<dbReference type="InterPro" id="IPR018181">
    <property type="entry name" value="Heat_shock_70_CS"/>
</dbReference>
<dbReference type="Gene3D" id="3.90.640.10">
    <property type="entry name" value="Actin, Chain A, domain 4"/>
    <property type="match status" value="1"/>
</dbReference>
<comment type="similarity">
    <text evidence="1">Belongs to the heat shock protein 70 family.</text>
</comment>
<dbReference type="AlphaFoldDB" id="A0A518FZN6"/>
<dbReference type="RefSeq" id="WP_145072512.1">
    <property type="nucleotide sequence ID" value="NZ_CP036298.1"/>
</dbReference>
<dbReference type="OrthoDB" id="9760742at2"/>
<dbReference type="InterPro" id="IPR021030">
    <property type="entry name" value="DUF3731"/>
</dbReference>
<dbReference type="PANTHER" id="PTHR42749">
    <property type="entry name" value="CELL SHAPE-DETERMINING PROTEIN MREB"/>
    <property type="match status" value="1"/>
</dbReference>
<dbReference type="Pfam" id="PF12531">
    <property type="entry name" value="DUF3731"/>
    <property type="match status" value="1"/>
</dbReference>
<accession>A0A518FZN6</accession>
<dbReference type="PRINTS" id="PR00301">
    <property type="entry name" value="HEATSHOCK70"/>
</dbReference>
<gene>
    <name evidence="4" type="primary">dnaK_1</name>
    <name evidence="4" type="ORF">Q31a_00920</name>
</gene>
<evidence type="ECO:0000256" key="3">
    <source>
        <dbReference type="ARBA" id="ARBA00022840"/>
    </source>
</evidence>
<dbReference type="GO" id="GO:0005524">
    <property type="term" value="F:ATP binding"/>
    <property type="evidence" value="ECO:0007669"/>
    <property type="project" value="UniProtKB-KW"/>
</dbReference>
<evidence type="ECO:0000256" key="2">
    <source>
        <dbReference type="ARBA" id="ARBA00022741"/>
    </source>
</evidence>
<keyword evidence="2" id="KW-0547">Nucleotide-binding</keyword>
<keyword evidence="5" id="KW-1185">Reference proteome</keyword>
<dbReference type="KEGG" id="ahel:Q31a_00920"/>
<dbReference type="EMBL" id="CP036298">
    <property type="protein sequence ID" value="QDV21813.1"/>
    <property type="molecule type" value="Genomic_DNA"/>
</dbReference>
<dbReference type="PROSITE" id="PS00297">
    <property type="entry name" value="HSP70_1"/>
    <property type="match status" value="1"/>
</dbReference>
<dbReference type="Pfam" id="PF00012">
    <property type="entry name" value="HSP70"/>
    <property type="match status" value="1"/>
</dbReference>
<dbReference type="InterPro" id="IPR013126">
    <property type="entry name" value="Hsp_70_fam"/>
</dbReference>
<evidence type="ECO:0000313" key="5">
    <source>
        <dbReference type="Proteomes" id="UP000318017"/>
    </source>
</evidence>
<dbReference type="Gene3D" id="3.30.420.40">
    <property type="match status" value="2"/>
</dbReference>
<evidence type="ECO:0000313" key="4">
    <source>
        <dbReference type="EMBL" id="QDV21813.1"/>
    </source>
</evidence>
<dbReference type="Proteomes" id="UP000318017">
    <property type="component" value="Chromosome"/>
</dbReference>
<dbReference type="CDD" id="cd10170">
    <property type="entry name" value="ASKHA_NBD_HSP70"/>
    <property type="match status" value="1"/>
</dbReference>
<proteinExistence type="inferred from homology"/>
<dbReference type="SUPFAM" id="SSF53067">
    <property type="entry name" value="Actin-like ATPase domain"/>
    <property type="match status" value="2"/>
</dbReference>
<reference evidence="4 5" key="1">
    <citation type="submission" date="2019-02" db="EMBL/GenBank/DDBJ databases">
        <title>Deep-cultivation of Planctomycetes and their phenomic and genomic characterization uncovers novel biology.</title>
        <authorList>
            <person name="Wiegand S."/>
            <person name="Jogler M."/>
            <person name="Boedeker C."/>
            <person name="Pinto D."/>
            <person name="Vollmers J."/>
            <person name="Rivas-Marin E."/>
            <person name="Kohn T."/>
            <person name="Peeters S.H."/>
            <person name="Heuer A."/>
            <person name="Rast P."/>
            <person name="Oberbeckmann S."/>
            <person name="Bunk B."/>
            <person name="Jeske O."/>
            <person name="Meyerdierks A."/>
            <person name="Storesund J.E."/>
            <person name="Kallscheuer N."/>
            <person name="Luecker S."/>
            <person name="Lage O.M."/>
            <person name="Pohl T."/>
            <person name="Merkel B.J."/>
            <person name="Hornburger P."/>
            <person name="Mueller R.-W."/>
            <person name="Bruemmer F."/>
            <person name="Labrenz M."/>
            <person name="Spormann A.M."/>
            <person name="Op den Camp H."/>
            <person name="Overmann J."/>
            <person name="Amann R."/>
            <person name="Jetten M.S.M."/>
            <person name="Mascher T."/>
            <person name="Medema M.H."/>
            <person name="Devos D.P."/>
            <person name="Kaster A.-K."/>
            <person name="Ovreas L."/>
            <person name="Rohde M."/>
            <person name="Galperin M.Y."/>
            <person name="Jogler C."/>
        </authorList>
    </citation>
    <scope>NUCLEOTIDE SEQUENCE [LARGE SCALE GENOMIC DNA]</scope>
    <source>
        <strain evidence="4 5">Q31a</strain>
    </source>
</reference>
<dbReference type="InterPro" id="IPR043129">
    <property type="entry name" value="ATPase_NBD"/>
</dbReference>
<keyword evidence="3" id="KW-0067">ATP-binding</keyword>
<dbReference type="GO" id="GO:0140662">
    <property type="term" value="F:ATP-dependent protein folding chaperone"/>
    <property type="evidence" value="ECO:0007669"/>
    <property type="project" value="InterPro"/>
</dbReference>
<protein>
    <submittedName>
        <fullName evidence="4">Chaperone protein DnaK</fullName>
    </submittedName>
</protein>